<evidence type="ECO:0000256" key="4">
    <source>
        <dbReference type="PROSITE-ProRule" id="PRU00289"/>
    </source>
</evidence>
<keyword evidence="1" id="KW-0597">Phosphoprotein</keyword>
<feature type="binding site" evidence="4">
    <location>
        <begin position="634"/>
        <end position="641"/>
    </location>
    <ligand>
        <name>ATP</name>
        <dbReference type="ChEBI" id="CHEBI:30616"/>
    </ligand>
</feature>
<evidence type="ECO:0000256" key="2">
    <source>
        <dbReference type="ARBA" id="ARBA00022741"/>
    </source>
</evidence>
<feature type="domain" description="FtsK" evidence="7">
    <location>
        <begin position="938"/>
        <end position="1110"/>
    </location>
</feature>
<name>A0A841BKN2_9ACTN</name>
<feature type="domain" description="FtsK" evidence="7">
    <location>
        <begin position="616"/>
        <end position="802"/>
    </location>
</feature>
<dbReference type="CDD" id="cd01127">
    <property type="entry name" value="TrwB_TraG_TraD_VirD4"/>
    <property type="match status" value="1"/>
</dbReference>
<evidence type="ECO:0000256" key="1">
    <source>
        <dbReference type="ARBA" id="ARBA00022553"/>
    </source>
</evidence>
<dbReference type="EMBL" id="JACHMN010000001">
    <property type="protein sequence ID" value="MBB5867370.1"/>
    <property type="molecule type" value="Genomic_DNA"/>
</dbReference>
<dbReference type="SMART" id="SM00382">
    <property type="entry name" value="AAA"/>
    <property type="match status" value="2"/>
</dbReference>
<dbReference type="InterPro" id="IPR003593">
    <property type="entry name" value="AAA+_ATPase"/>
</dbReference>
<comment type="caution">
    <text evidence="8">The sequence shown here is derived from an EMBL/GenBank/DDBJ whole genome shotgun (WGS) entry which is preliminary data.</text>
</comment>
<dbReference type="Pfam" id="PF01580">
    <property type="entry name" value="FtsK_SpoIIIE"/>
    <property type="match status" value="2"/>
</dbReference>
<feature type="transmembrane region" description="Helical" evidence="5">
    <location>
        <begin position="219"/>
        <end position="237"/>
    </location>
</feature>
<dbReference type="InterPro" id="IPR008984">
    <property type="entry name" value="SMAD_FHA_dom_sf"/>
</dbReference>
<dbReference type="CDD" id="cd00060">
    <property type="entry name" value="FHA"/>
    <property type="match status" value="1"/>
</dbReference>
<reference evidence="8 9" key="1">
    <citation type="submission" date="2020-08" db="EMBL/GenBank/DDBJ databases">
        <title>Sequencing the genomes of 1000 actinobacteria strains.</title>
        <authorList>
            <person name="Klenk H.-P."/>
        </authorList>
    </citation>
    <scope>NUCLEOTIDE SEQUENCE [LARGE SCALE GENOMIC DNA]</scope>
    <source>
        <strain evidence="8 9">DSM 45362</strain>
    </source>
</reference>
<evidence type="ECO:0000313" key="8">
    <source>
        <dbReference type="EMBL" id="MBB5867370.1"/>
    </source>
</evidence>
<dbReference type="Gene3D" id="3.40.50.300">
    <property type="entry name" value="P-loop containing nucleotide triphosphate hydrolases"/>
    <property type="match status" value="4"/>
</dbReference>
<dbReference type="SUPFAM" id="SSF49879">
    <property type="entry name" value="SMAD/FHA domain"/>
    <property type="match status" value="1"/>
</dbReference>
<evidence type="ECO:0000259" key="6">
    <source>
        <dbReference type="PROSITE" id="PS50006"/>
    </source>
</evidence>
<dbReference type="PANTHER" id="PTHR22683:SF1">
    <property type="entry name" value="TYPE VII SECRETION SYSTEM PROTEIN ESSC"/>
    <property type="match status" value="1"/>
</dbReference>
<dbReference type="SMART" id="SM00240">
    <property type="entry name" value="FHA"/>
    <property type="match status" value="1"/>
</dbReference>
<dbReference type="InterPro" id="IPR027417">
    <property type="entry name" value="P-loop_NTPase"/>
</dbReference>
<organism evidence="8 9">
    <name type="scientific">Allocatelliglobosispora scoriae</name>
    <dbReference type="NCBI Taxonomy" id="643052"/>
    <lineage>
        <taxon>Bacteria</taxon>
        <taxon>Bacillati</taxon>
        <taxon>Actinomycetota</taxon>
        <taxon>Actinomycetes</taxon>
        <taxon>Micromonosporales</taxon>
        <taxon>Micromonosporaceae</taxon>
        <taxon>Allocatelliglobosispora</taxon>
    </lineage>
</organism>
<keyword evidence="9" id="KW-1185">Reference proteome</keyword>
<dbReference type="Pfam" id="PF00498">
    <property type="entry name" value="FHA"/>
    <property type="match status" value="1"/>
</dbReference>
<feature type="domain" description="FHA" evidence="6">
    <location>
        <begin position="100"/>
        <end position="150"/>
    </location>
</feature>
<dbReference type="PANTHER" id="PTHR22683">
    <property type="entry name" value="SPORULATION PROTEIN RELATED"/>
    <property type="match status" value="1"/>
</dbReference>
<dbReference type="SUPFAM" id="SSF52540">
    <property type="entry name" value="P-loop containing nucleoside triphosphate hydrolases"/>
    <property type="match status" value="3"/>
</dbReference>
<proteinExistence type="predicted"/>
<evidence type="ECO:0000256" key="3">
    <source>
        <dbReference type="ARBA" id="ARBA00022840"/>
    </source>
</evidence>
<protein>
    <submittedName>
        <fullName evidence="8">S-DNA-T family DNA segregation ATPase FtsK/SpoIIIE</fullName>
    </submittedName>
</protein>
<dbReference type="InterPro" id="IPR050206">
    <property type="entry name" value="FtsK/SpoIIIE/SftA"/>
</dbReference>
<evidence type="ECO:0000256" key="5">
    <source>
        <dbReference type="SAM" id="Phobius"/>
    </source>
</evidence>
<feature type="binding site" evidence="4">
    <location>
        <begin position="955"/>
        <end position="962"/>
    </location>
    <ligand>
        <name>ATP</name>
        <dbReference type="ChEBI" id="CHEBI:30616"/>
    </ligand>
</feature>
<keyword evidence="5" id="KW-0812">Transmembrane</keyword>
<keyword evidence="3 4" id="KW-0067">ATP-binding</keyword>
<dbReference type="RefSeq" id="WP_184832026.1">
    <property type="nucleotide sequence ID" value="NZ_JACHMN010000001.1"/>
</dbReference>
<dbReference type="Proteomes" id="UP000587527">
    <property type="component" value="Unassembled WGS sequence"/>
</dbReference>
<dbReference type="PROSITE" id="PS50901">
    <property type="entry name" value="FTSK"/>
    <property type="match status" value="2"/>
</dbReference>
<dbReference type="InterPro" id="IPR002543">
    <property type="entry name" value="FtsK_dom"/>
</dbReference>
<sequence length="1402" mass="147101">MEWEIPLAGADGAPAAIIVRAGDAATVGDLRAALADAGRPDLDWACPDDTPLARAGLLTGRSPARSARAEHATAQEPWELAAIGGRDAGLRAAAQPGVTLSVGRSRDSALRLTDPEVSRRHATVAIGPDGDAVLADAGSRNGVVHTGHRLGADAALGFADTFAVGETVLAVRAVDPADAPIEERDGVLRYNRPPRIAAPVPTAEFTAPGRPAQPRGVRIPLVAALLPLLLAGAAWLLFPSAGYFLLFLALSPVLLIANFISDRRSGRREHRDALRAFEADHAAIAASLTALAAEQGRSRRNAEPDPALVRRIATGPTSRLFERRPDDADFLRLRVGLGRRPVAARITGQGADQVSPPEIEHCPVTLDLPALDVIGIAGPAETVEASARAVLGQLAALHAPHEVGLVVITGQDRAAAWDWAAWLPHTLPHTGDFACHRLIATDADQATARLAELRRIIEDRLADRHSALRRTGPTGRRMVLVVDGSRHLRQLLDLSFVLASGPEAGVYAVCLDSAAQNLPDECGATLVASGTRATVRRPGDTHDDDVLLDGTTHPFALEIGRALAPVRVLGGRGGAGAELPTAVRLLDLTGGADPARIEARWRDGGPVTALLGVGPQGSLEVDLRRDGPHALIAGTTGAGKSELLQTFVTSMALASPPDMVTFVLVDYKGGAAFADCRDLPHTVGMVTDLDGHLVNRALASLSAELRRREHVLAAAGATDIDDLLAKGGRLARLVIVIDEFASLLQEVPDFVTGIVGIGNRGRSLGVHVVLATQRPGGKVGADLRANLNLRVCLRVANADESNDVIDSPDAARLSRHHPGRGYLRSGHGDLTAFQTARAAWPRTTRDPALVAVRPWRVTDLGRPAPVDARPDGDTETDLPGTVAAIRRAAAASGRQTPPSPWLPPLPERIGLAELPPTTGGSAYAAGIGLADHPARQRQETFLLDLDTCGPVVVAGTGRSGRSTALRTIAAVLADRCSPADLHLYVLDQGNRALAGLAALPHCGAYADAEDTDRTERILAHLGREVSRRERDGATAPRTVLLIDRYEVFTARFGETDNGRLVDAVADLLRRGPAVGIGTVIATDKTAFGHRLANAAETRIVLRHADNDDLAAYGLVPREVPAHLPPGRALILPGPVETQLAEAEPATARLIQRWAGMPASQLPQRIDPLPAAIGEDELAALRLTGPPRPTGPAWCTLGCGGDHLAPVDVELEQGFLIAGPPGSGRSTALAAIAASLAGRASGQLPLVVLCPRRSPLRDLDGAPGIRAVLDGSVAGEVADALAQVPAAVIVDDAEQLADGAVAQLLEDFVRRARDNGSLVVAAGTTDDLQLQRFRGWLNLLRRNRRGLLLSPASHVDGELFDLQLPRSTGGAWPPGRALHVGRGAQPSSIQVTAAALGAERVPW</sequence>
<accession>A0A841BKN2</accession>
<evidence type="ECO:0000313" key="9">
    <source>
        <dbReference type="Proteomes" id="UP000587527"/>
    </source>
</evidence>
<keyword evidence="2 4" id="KW-0547">Nucleotide-binding</keyword>
<dbReference type="Gene3D" id="2.60.200.20">
    <property type="match status" value="1"/>
</dbReference>
<dbReference type="InterPro" id="IPR000253">
    <property type="entry name" value="FHA_dom"/>
</dbReference>
<evidence type="ECO:0000259" key="7">
    <source>
        <dbReference type="PROSITE" id="PS50901"/>
    </source>
</evidence>
<dbReference type="PROSITE" id="PS50006">
    <property type="entry name" value="FHA_DOMAIN"/>
    <property type="match status" value="1"/>
</dbReference>
<keyword evidence="5" id="KW-0472">Membrane</keyword>
<gene>
    <name evidence="8" type="ORF">F4553_000749</name>
</gene>
<dbReference type="GO" id="GO:0003677">
    <property type="term" value="F:DNA binding"/>
    <property type="evidence" value="ECO:0007669"/>
    <property type="project" value="InterPro"/>
</dbReference>
<feature type="transmembrane region" description="Helical" evidence="5">
    <location>
        <begin position="243"/>
        <end position="261"/>
    </location>
</feature>
<keyword evidence="5" id="KW-1133">Transmembrane helix</keyword>
<dbReference type="GO" id="GO:0005524">
    <property type="term" value="F:ATP binding"/>
    <property type="evidence" value="ECO:0007669"/>
    <property type="project" value="UniProtKB-UniRule"/>
</dbReference>